<dbReference type="AlphaFoldDB" id="A0A9E2S8S7"/>
<sequence length="261" mass="27924">MEKLVVIKIGGNIIDDEAKLSAFLKDFAAIEGKKILVHGGGKLATKLAAQLGVEQQMIDGRRITDAETLKIVTMVYAGAINKNIVAQLQANKCNAIGLSGADGNVIKAHKRVHPTIDYGFVGDVDEVNTVLLKSLLEQNIAVVLAPITQDGNGQLLNTNADTIAQETAKALSSIYKVDLVYSFEKSGVLLDANDDSTVIKTINPASYKELKEKQLIFAGMIPKLDNAFTALNSGVTRVIIGKAEQLHHILNGNAGTTILHE</sequence>
<dbReference type="InterPro" id="IPR004662">
    <property type="entry name" value="AcgluKinase_fam"/>
</dbReference>
<evidence type="ECO:0000259" key="9">
    <source>
        <dbReference type="Pfam" id="PF00696"/>
    </source>
</evidence>
<evidence type="ECO:0000256" key="4">
    <source>
        <dbReference type="ARBA" id="ARBA00022741"/>
    </source>
</evidence>
<feature type="domain" description="Aspartate/glutamate/uridylate kinase" evidence="9">
    <location>
        <begin position="3"/>
        <end position="241"/>
    </location>
</feature>
<comment type="caution">
    <text evidence="10">The sequence shown here is derived from an EMBL/GenBank/DDBJ whole genome shotgun (WGS) entry which is preliminary data.</text>
</comment>
<evidence type="ECO:0000313" key="11">
    <source>
        <dbReference type="Proteomes" id="UP000812270"/>
    </source>
</evidence>
<dbReference type="PANTHER" id="PTHR23342:SF0">
    <property type="entry name" value="N-ACETYLGLUTAMATE SYNTHASE, MITOCHONDRIAL"/>
    <property type="match status" value="1"/>
</dbReference>
<feature type="site" description="Transition state stabilizer" evidence="8">
    <location>
        <position position="223"/>
    </location>
</feature>
<evidence type="ECO:0000256" key="8">
    <source>
        <dbReference type="HAMAP-Rule" id="MF_00082"/>
    </source>
</evidence>
<feature type="binding site" evidence="8">
    <location>
        <begin position="40"/>
        <end position="41"/>
    </location>
    <ligand>
        <name>substrate</name>
    </ligand>
</feature>
<keyword evidence="5 8" id="KW-0418">Kinase</keyword>
<dbReference type="GO" id="GO:0003991">
    <property type="term" value="F:acetylglutamate kinase activity"/>
    <property type="evidence" value="ECO:0007669"/>
    <property type="project" value="UniProtKB-UniRule"/>
</dbReference>
<comment type="pathway">
    <text evidence="1 8">Amino-acid biosynthesis; L-arginine biosynthesis; N(2)-acetyl-L-ornithine from L-glutamate: step 2/4.</text>
</comment>
<feature type="binding site" evidence="8">
    <location>
        <position position="157"/>
    </location>
    <ligand>
        <name>substrate</name>
    </ligand>
</feature>
<keyword evidence="8" id="KW-0028">Amino-acid biosynthesis</keyword>
<dbReference type="InterPro" id="IPR001048">
    <property type="entry name" value="Asp/Glu/Uridylate_kinase"/>
</dbReference>
<keyword evidence="8" id="KW-0963">Cytoplasm</keyword>
<evidence type="ECO:0000256" key="6">
    <source>
        <dbReference type="ARBA" id="ARBA00022840"/>
    </source>
</evidence>
<keyword evidence="3 8" id="KW-0808">Transferase</keyword>
<dbReference type="NCBIfam" id="TIGR00761">
    <property type="entry name" value="argB"/>
    <property type="match status" value="1"/>
</dbReference>
<feature type="site" description="Transition state stabilizer" evidence="8">
    <location>
        <position position="8"/>
    </location>
</feature>
<dbReference type="CDD" id="cd04238">
    <property type="entry name" value="AAK_NAGK-like"/>
    <property type="match status" value="1"/>
</dbReference>
<gene>
    <name evidence="8 10" type="primary">argB</name>
    <name evidence="10" type="ORF">KTO63_06470</name>
</gene>
<dbReference type="GO" id="GO:0005524">
    <property type="term" value="F:ATP binding"/>
    <property type="evidence" value="ECO:0007669"/>
    <property type="project" value="UniProtKB-UniRule"/>
</dbReference>
<evidence type="ECO:0000256" key="3">
    <source>
        <dbReference type="ARBA" id="ARBA00022679"/>
    </source>
</evidence>
<keyword evidence="6 8" id="KW-0067">ATP-binding</keyword>
<name>A0A9E2S8S7_9BACT</name>
<evidence type="ECO:0000256" key="1">
    <source>
        <dbReference type="ARBA" id="ARBA00004828"/>
    </source>
</evidence>
<protein>
    <recommendedName>
        <fullName evidence="8">Acetylglutamate kinase</fullName>
        <ecNumber evidence="8">2.7.2.8</ecNumber>
    </recommendedName>
    <alternativeName>
        <fullName evidence="8">N-acetyl-L-glutamate 5-phosphotransferase</fullName>
    </alternativeName>
    <alternativeName>
        <fullName evidence="8">NAG kinase</fullName>
        <shortName evidence="8">NAGK</shortName>
    </alternativeName>
</protein>
<dbReference type="InterPro" id="IPR037528">
    <property type="entry name" value="ArgB"/>
</dbReference>
<dbReference type="HAMAP" id="MF_00082">
    <property type="entry name" value="ArgB"/>
    <property type="match status" value="1"/>
</dbReference>
<dbReference type="Proteomes" id="UP000812270">
    <property type="component" value="Unassembled WGS sequence"/>
</dbReference>
<organism evidence="10 11">
    <name type="scientific">Pinibacter aurantiacus</name>
    <dbReference type="NCBI Taxonomy" id="2851599"/>
    <lineage>
        <taxon>Bacteria</taxon>
        <taxon>Pseudomonadati</taxon>
        <taxon>Bacteroidota</taxon>
        <taxon>Chitinophagia</taxon>
        <taxon>Chitinophagales</taxon>
        <taxon>Chitinophagaceae</taxon>
        <taxon>Pinibacter</taxon>
    </lineage>
</organism>
<evidence type="ECO:0000313" key="10">
    <source>
        <dbReference type="EMBL" id="MBV4356789.1"/>
    </source>
</evidence>
<dbReference type="GO" id="GO:0042450">
    <property type="term" value="P:L-arginine biosynthetic process via ornithine"/>
    <property type="evidence" value="ECO:0007669"/>
    <property type="project" value="UniProtKB-UniRule"/>
</dbReference>
<evidence type="ECO:0000256" key="2">
    <source>
        <dbReference type="ARBA" id="ARBA00022571"/>
    </source>
</evidence>
<comment type="similarity">
    <text evidence="8">Belongs to the acetylglutamate kinase family. ArgB subfamily.</text>
</comment>
<evidence type="ECO:0000256" key="5">
    <source>
        <dbReference type="ARBA" id="ARBA00022777"/>
    </source>
</evidence>
<comment type="subcellular location">
    <subcellularLocation>
        <location evidence="8">Cytoplasm</location>
    </subcellularLocation>
</comment>
<dbReference type="EC" id="2.7.2.8" evidence="8"/>
<accession>A0A9E2S8S7</accession>
<proteinExistence type="inferred from homology"/>
<dbReference type="Pfam" id="PF00696">
    <property type="entry name" value="AA_kinase"/>
    <property type="match status" value="1"/>
</dbReference>
<keyword evidence="4 8" id="KW-0547">Nucleotide-binding</keyword>
<evidence type="ECO:0000256" key="7">
    <source>
        <dbReference type="ARBA" id="ARBA00048141"/>
    </source>
</evidence>
<dbReference type="PIRSF" id="PIRSF000728">
    <property type="entry name" value="NAGK"/>
    <property type="match status" value="1"/>
</dbReference>
<feature type="binding site" evidence="8">
    <location>
        <position position="62"/>
    </location>
    <ligand>
        <name>substrate</name>
    </ligand>
</feature>
<dbReference type="PANTHER" id="PTHR23342">
    <property type="entry name" value="N-ACETYLGLUTAMATE SYNTHASE"/>
    <property type="match status" value="1"/>
</dbReference>
<reference evidence="10" key="1">
    <citation type="submission" date="2021-06" db="EMBL/GenBank/DDBJ databases">
        <authorList>
            <person name="Huq M.A."/>
        </authorList>
    </citation>
    <scope>NUCLEOTIDE SEQUENCE</scope>
    <source>
        <strain evidence="10">MAH-26</strain>
    </source>
</reference>
<comment type="catalytic activity">
    <reaction evidence="7 8">
        <text>N-acetyl-L-glutamate + ATP = N-acetyl-L-glutamyl 5-phosphate + ADP</text>
        <dbReference type="Rhea" id="RHEA:14629"/>
        <dbReference type="ChEBI" id="CHEBI:30616"/>
        <dbReference type="ChEBI" id="CHEBI:44337"/>
        <dbReference type="ChEBI" id="CHEBI:57936"/>
        <dbReference type="ChEBI" id="CHEBI:456216"/>
        <dbReference type="EC" id="2.7.2.8"/>
    </reaction>
</comment>
<dbReference type="GO" id="GO:0005737">
    <property type="term" value="C:cytoplasm"/>
    <property type="evidence" value="ECO:0007669"/>
    <property type="project" value="UniProtKB-SubCell"/>
</dbReference>
<dbReference type="RefSeq" id="WP_217790427.1">
    <property type="nucleotide sequence ID" value="NZ_JAHSPG010000003.1"/>
</dbReference>
<comment type="function">
    <text evidence="8">Catalyzes the ATP-dependent phosphorylation of N-acetyl-L-glutamate.</text>
</comment>
<dbReference type="EMBL" id="JAHSPG010000003">
    <property type="protein sequence ID" value="MBV4356789.1"/>
    <property type="molecule type" value="Genomic_DNA"/>
</dbReference>
<keyword evidence="2 8" id="KW-0055">Arginine biosynthesis</keyword>
<keyword evidence="11" id="KW-1185">Reference proteome</keyword>